<evidence type="ECO:0000256" key="2">
    <source>
        <dbReference type="ARBA" id="ARBA00022475"/>
    </source>
</evidence>
<dbReference type="GO" id="GO:0005901">
    <property type="term" value="C:caveola"/>
    <property type="evidence" value="ECO:0007669"/>
    <property type="project" value="UniProtKB-SubCell"/>
</dbReference>
<evidence type="ECO:0000256" key="3">
    <source>
        <dbReference type="ARBA" id="ARBA00023136"/>
    </source>
</evidence>
<evidence type="ECO:0000259" key="7">
    <source>
        <dbReference type="Pfam" id="PF01145"/>
    </source>
</evidence>
<dbReference type="Pfam" id="PF01145">
    <property type="entry name" value="Band_7"/>
    <property type="match status" value="1"/>
</dbReference>
<proteinExistence type="inferred from homology"/>
<keyword evidence="4" id="KW-0449">Lipoprotein</keyword>
<dbReference type="PANTHER" id="PTHR13806:SF31">
    <property type="entry name" value="FLOTILLIN-LIKE PROTEIN 1-RELATED"/>
    <property type="match status" value="1"/>
</dbReference>
<dbReference type="InterPro" id="IPR036013">
    <property type="entry name" value="Band_7/SPFH_dom_sf"/>
</dbReference>
<dbReference type="Proteomes" id="UP000324897">
    <property type="component" value="Unassembled WGS sequence"/>
</dbReference>
<evidence type="ECO:0000256" key="6">
    <source>
        <dbReference type="SAM" id="Coils"/>
    </source>
</evidence>
<dbReference type="SUPFAM" id="SSF117892">
    <property type="entry name" value="Band 7/SPFH domain"/>
    <property type="match status" value="1"/>
</dbReference>
<dbReference type="InterPro" id="IPR027705">
    <property type="entry name" value="Flotillin_fam"/>
</dbReference>
<evidence type="ECO:0000256" key="5">
    <source>
        <dbReference type="RuleBase" id="RU366054"/>
    </source>
</evidence>
<feature type="domain" description="Band 7" evidence="7">
    <location>
        <begin position="11"/>
        <end position="186"/>
    </location>
</feature>
<evidence type="ECO:0000313" key="9">
    <source>
        <dbReference type="Proteomes" id="UP000324897"/>
    </source>
</evidence>
<dbReference type="InterPro" id="IPR001107">
    <property type="entry name" value="Band_7"/>
</dbReference>
<evidence type="ECO:0000256" key="1">
    <source>
        <dbReference type="ARBA" id="ARBA00007161"/>
    </source>
</evidence>
<feature type="coiled-coil region" evidence="6">
    <location>
        <begin position="321"/>
        <end position="348"/>
    </location>
</feature>
<dbReference type="PANTHER" id="PTHR13806">
    <property type="entry name" value="FLOTILLIN-RELATED"/>
    <property type="match status" value="1"/>
</dbReference>
<gene>
    <name evidence="8" type="ORF">EJB05_32323</name>
</gene>
<organism evidence="8 9">
    <name type="scientific">Eragrostis curvula</name>
    <name type="common">weeping love grass</name>
    <dbReference type="NCBI Taxonomy" id="38414"/>
    <lineage>
        <taxon>Eukaryota</taxon>
        <taxon>Viridiplantae</taxon>
        <taxon>Streptophyta</taxon>
        <taxon>Embryophyta</taxon>
        <taxon>Tracheophyta</taxon>
        <taxon>Spermatophyta</taxon>
        <taxon>Magnoliopsida</taxon>
        <taxon>Liliopsida</taxon>
        <taxon>Poales</taxon>
        <taxon>Poaceae</taxon>
        <taxon>PACMAD clade</taxon>
        <taxon>Chloridoideae</taxon>
        <taxon>Eragrostideae</taxon>
        <taxon>Eragrostidinae</taxon>
        <taxon>Eragrostis</taxon>
    </lineage>
</organism>
<comment type="similarity">
    <text evidence="1 5">Belongs to the band 7/mec-2 family. Flotillin subfamily.</text>
</comment>
<keyword evidence="2 5" id="KW-1003">Cell membrane</keyword>
<name>A0A5J9UG62_9POAL</name>
<dbReference type="EMBL" id="RWGY01000026">
    <property type="protein sequence ID" value="TVU22612.1"/>
    <property type="molecule type" value="Genomic_DNA"/>
</dbReference>
<evidence type="ECO:0000256" key="4">
    <source>
        <dbReference type="ARBA" id="ARBA00023288"/>
    </source>
</evidence>
<keyword evidence="3 5" id="KW-0472">Membrane</keyword>
<dbReference type="Gramene" id="TVU22612">
    <property type="protein sequence ID" value="TVU22612"/>
    <property type="gene ID" value="EJB05_32323"/>
</dbReference>
<accession>A0A5J9UG62</accession>
<comment type="subcellular location">
    <subcellularLocation>
        <location evidence="5">Cell membrane</location>
        <topology evidence="5">Lipid-anchor</topology>
    </subcellularLocation>
    <subcellularLocation>
        <location evidence="5">Membrane</location>
        <location evidence="5">Caveola</location>
    </subcellularLocation>
</comment>
<reference evidence="8 9" key="1">
    <citation type="journal article" date="2019" name="Sci. Rep.">
        <title>A high-quality genome of Eragrostis curvula grass provides insights into Poaceae evolution and supports new strategies to enhance forage quality.</title>
        <authorList>
            <person name="Carballo J."/>
            <person name="Santos B.A.C.M."/>
            <person name="Zappacosta D."/>
            <person name="Garbus I."/>
            <person name="Selva J.P."/>
            <person name="Gallo C.A."/>
            <person name="Diaz A."/>
            <person name="Albertini E."/>
            <person name="Caccamo M."/>
            <person name="Echenique V."/>
        </authorList>
    </citation>
    <scope>NUCLEOTIDE SEQUENCE [LARGE SCALE GENOMIC DNA]</scope>
    <source>
        <strain evidence="9">cv. Victoria</strain>
        <tissue evidence="8">Leaf</tissue>
    </source>
</reference>
<keyword evidence="9" id="KW-1185">Reference proteome</keyword>
<protein>
    <recommendedName>
        <fullName evidence="5">Flotillin-like</fullName>
    </recommendedName>
</protein>
<dbReference type="AlphaFoldDB" id="A0A5J9UG62"/>
<evidence type="ECO:0000313" key="8">
    <source>
        <dbReference type="EMBL" id="TVU22612.1"/>
    </source>
</evidence>
<keyword evidence="6" id="KW-0175">Coiled coil</keyword>
<dbReference type="OrthoDB" id="6080404at2759"/>
<comment type="caution">
    <text evidence="8">The sequence shown here is derived from an EMBL/GenBank/DDBJ whole genome shotgun (WGS) entry which is preliminary data.</text>
</comment>
<sequence length="457" mass="49928">MATFRVAGASEYLAITGWGVTDVKVTKKAWVWLGQRCTTLDAAPASYELEAYGITADKFPVVLRAVCTVGPKIDDKKLLGEEDPLLLYAKLVVAAPSRRSKEEGCSSRVKELVQCALERHVGAVAAGLTLEQIFAKGAAGFAEEVLDRVQRDLGKFGIYVYNSYVKKLSVDVPAASKHLISDVHKATQLQLGTAATGFPVLQMVGEDKIDAKKKLVKAADEKFRKAAVANDDTQEIKVAEEEGKSVLRRLAEKKLKQERLIARASVQASGTKKLKELKHGSRKAEAEYWVALLKGLAGNLRARKDKATKTKAFAELLQALSDFLDKRIQAIEEDFQAVEERLRDTEGDDTQVKALEAHNKHLLDQLLAKADYAAADLQALEGMVRGFDKATANMLRLMENMPRTCSCCAAAANHTQDSSKVDVETAEATVQHATTRTKKEIAGDIRALTDSVAMDID</sequence>
<dbReference type="Gene3D" id="3.30.479.30">
    <property type="entry name" value="Band 7 domain"/>
    <property type="match status" value="1"/>
</dbReference>